<organism evidence="8 9">
    <name type="scientific">Phnomibacter ginsenosidimutans</name>
    <dbReference type="NCBI Taxonomy" id="2676868"/>
    <lineage>
        <taxon>Bacteria</taxon>
        <taxon>Pseudomonadati</taxon>
        <taxon>Bacteroidota</taxon>
        <taxon>Chitinophagia</taxon>
        <taxon>Chitinophagales</taxon>
        <taxon>Chitinophagaceae</taxon>
        <taxon>Phnomibacter</taxon>
    </lineage>
</organism>
<proteinExistence type="inferred from homology"/>
<feature type="transmembrane region" description="Helical" evidence="6">
    <location>
        <begin position="152"/>
        <end position="173"/>
    </location>
</feature>
<evidence type="ECO:0000256" key="6">
    <source>
        <dbReference type="SAM" id="Phobius"/>
    </source>
</evidence>
<dbReference type="Proteomes" id="UP000426027">
    <property type="component" value="Chromosome"/>
</dbReference>
<accession>A0A6I6H5I6</accession>
<feature type="transmembrane region" description="Helical" evidence="6">
    <location>
        <begin position="129"/>
        <end position="146"/>
    </location>
</feature>
<evidence type="ECO:0000313" key="8">
    <source>
        <dbReference type="EMBL" id="QGW29581.1"/>
    </source>
</evidence>
<dbReference type="RefSeq" id="WP_157479933.1">
    <property type="nucleotide sequence ID" value="NZ_CP046566.1"/>
</dbReference>
<dbReference type="InterPro" id="IPR050638">
    <property type="entry name" value="AA-Vitamin_Transporters"/>
</dbReference>
<feature type="transmembrane region" description="Helical" evidence="6">
    <location>
        <begin position="250"/>
        <end position="267"/>
    </location>
</feature>
<gene>
    <name evidence="8" type="ORF">GLV81_16970</name>
</gene>
<dbReference type="Pfam" id="PF00892">
    <property type="entry name" value="EamA"/>
    <property type="match status" value="2"/>
</dbReference>
<keyword evidence="3 6" id="KW-0812">Transmembrane</keyword>
<dbReference type="PANTHER" id="PTHR32322:SF2">
    <property type="entry name" value="EAMA DOMAIN-CONTAINING PROTEIN"/>
    <property type="match status" value="1"/>
</dbReference>
<dbReference type="PANTHER" id="PTHR32322">
    <property type="entry name" value="INNER MEMBRANE TRANSPORTER"/>
    <property type="match status" value="1"/>
</dbReference>
<feature type="transmembrane region" description="Helical" evidence="6">
    <location>
        <begin position="273"/>
        <end position="290"/>
    </location>
</feature>
<name>A0A6I6H5I6_9BACT</name>
<dbReference type="SUPFAM" id="SSF103481">
    <property type="entry name" value="Multidrug resistance efflux transporter EmrE"/>
    <property type="match status" value="2"/>
</dbReference>
<feature type="transmembrane region" description="Helical" evidence="6">
    <location>
        <begin position="68"/>
        <end position="87"/>
    </location>
</feature>
<sequence>MQRTTKAHLAVMGANLLFGVNYSMVKMLTPTLMGSFALNVVRIVGSVLLFWLLFLFKPVRAGIDKKDLPRFLLCAICGVVINQILFIKGLSLTSSIHGSLLSLGSPIFITVAAAWLLHEPFTRNKGIGLTLGISGACLLVLSRTGQKEGSQMLLGDIMIVINSISYALYFVWVRPLMEKYHPIQVIRWVFTLGMLFLVPIGFNDFMQTKFAAMPATGWLAMFFVIIGGTFLPYLFNVFGIKHLGPGITGSYIYTQPFFAAIIGVLFLNEHMGWQQLLAGAMIASGVLIVNRK</sequence>
<keyword evidence="9" id="KW-1185">Reference proteome</keyword>
<feature type="domain" description="EamA" evidence="7">
    <location>
        <begin position="6"/>
        <end position="140"/>
    </location>
</feature>
<feature type="transmembrane region" description="Helical" evidence="6">
    <location>
        <begin position="99"/>
        <end position="117"/>
    </location>
</feature>
<dbReference type="AlphaFoldDB" id="A0A6I6H5I6"/>
<feature type="transmembrane region" description="Helical" evidence="6">
    <location>
        <begin position="215"/>
        <end position="238"/>
    </location>
</feature>
<evidence type="ECO:0000256" key="5">
    <source>
        <dbReference type="ARBA" id="ARBA00023136"/>
    </source>
</evidence>
<dbReference type="EMBL" id="CP046566">
    <property type="protein sequence ID" value="QGW29581.1"/>
    <property type="molecule type" value="Genomic_DNA"/>
</dbReference>
<evidence type="ECO:0000256" key="1">
    <source>
        <dbReference type="ARBA" id="ARBA00004141"/>
    </source>
</evidence>
<evidence type="ECO:0000256" key="2">
    <source>
        <dbReference type="ARBA" id="ARBA00007362"/>
    </source>
</evidence>
<protein>
    <submittedName>
        <fullName evidence="8">EamA family transporter</fullName>
    </submittedName>
</protein>
<comment type="subcellular location">
    <subcellularLocation>
        <location evidence="1">Membrane</location>
        <topology evidence="1">Multi-pass membrane protein</topology>
    </subcellularLocation>
</comment>
<dbReference type="KEGG" id="fls:GLV81_16970"/>
<feature type="transmembrane region" description="Helical" evidence="6">
    <location>
        <begin position="185"/>
        <end position="203"/>
    </location>
</feature>
<dbReference type="InterPro" id="IPR000620">
    <property type="entry name" value="EamA_dom"/>
</dbReference>
<dbReference type="GO" id="GO:0016020">
    <property type="term" value="C:membrane"/>
    <property type="evidence" value="ECO:0007669"/>
    <property type="project" value="UniProtKB-SubCell"/>
</dbReference>
<keyword evidence="5 6" id="KW-0472">Membrane</keyword>
<comment type="similarity">
    <text evidence="2">Belongs to the EamA transporter family.</text>
</comment>
<keyword evidence="4 6" id="KW-1133">Transmembrane helix</keyword>
<evidence type="ECO:0000313" key="9">
    <source>
        <dbReference type="Proteomes" id="UP000426027"/>
    </source>
</evidence>
<feature type="transmembrane region" description="Helical" evidence="6">
    <location>
        <begin position="7"/>
        <end position="24"/>
    </location>
</feature>
<feature type="domain" description="EamA" evidence="7">
    <location>
        <begin position="154"/>
        <end position="290"/>
    </location>
</feature>
<evidence type="ECO:0000256" key="4">
    <source>
        <dbReference type="ARBA" id="ARBA00022989"/>
    </source>
</evidence>
<feature type="transmembrane region" description="Helical" evidence="6">
    <location>
        <begin position="36"/>
        <end position="56"/>
    </location>
</feature>
<dbReference type="InterPro" id="IPR037185">
    <property type="entry name" value="EmrE-like"/>
</dbReference>
<reference evidence="8 9" key="1">
    <citation type="submission" date="2019-11" db="EMBL/GenBank/DDBJ databases">
        <authorList>
            <person name="Im W.T."/>
        </authorList>
    </citation>
    <scope>NUCLEOTIDE SEQUENCE [LARGE SCALE GENOMIC DNA]</scope>
    <source>
        <strain evidence="8 9">SB-02</strain>
    </source>
</reference>
<evidence type="ECO:0000256" key="3">
    <source>
        <dbReference type="ARBA" id="ARBA00022692"/>
    </source>
</evidence>
<evidence type="ECO:0000259" key="7">
    <source>
        <dbReference type="Pfam" id="PF00892"/>
    </source>
</evidence>